<evidence type="ECO:0000313" key="3">
    <source>
        <dbReference type="Proteomes" id="UP000242951"/>
    </source>
</evidence>
<proteinExistence type="predicted"/>
<dbReference type="Pfam" id="PF05598">
    <property type="entry name" value="DUF772"/>
    <property type="match status" value="1"/>
</dbReference>
<accession>A0ABR5HKF1</accession>
<sequence length="154" mass="17581">MLQIHFMQRWFDLSDPAMEETLYDVPLSREFAGFDGAMARLSDETTILGFRHLLEAHGIAAQILAVANEILSDKRLLLKVGSAVDATFIGAPRSTKNGSGSRDSEMQSTQRQFGYVKTQYRELARNAAQITKLLALSNRWMMRKVMHQKRYRSR</sequence>
<reference evidence="2 3" key="1">
    <citation type="submission" date="2015-06" db="EMBL/GenBank/DDBJ databases">
        <title>Comparative genomics of Burkholderia leaf nodule symbionts.</title>
        <authorList>
            <person name="Carlier A."/>
            <person name="Eberl L."/>
            <person name="Pinto-Carbo M."/>
        </authorList>
    </citation>
    <scope>NUCLEOTIDE SEQUENCE [LARGE SCALE GENOMIC DNA]</scope>
    <source>
        <strain evidence="2 3">UZHbot3</strain>
    </source>
</reference>
<dbReference type="InterPro" id="IPR008490">
    <property type="entry name" value="Transposase_InsH_N"/>
</dbReference>
<gene>
    <name evidence="2" type="ORF">BPMI_04409c</name>
</gene>
<name>A0ABR5HKF1_9BURK</name>
<dbReference type="EMBL" id="LELG01000256">
    <property type="protein sequence ID" value="KMQ79755.1"/>
    <property type="molecule type" value="Genomic_DNA"/>
</dbReference>
<dbReference type="PANTHER" id="PTHR35604">
    <property type="entry name" value="TRANSPOSASE INSH FOR INSERTION SEQUENCE ELEMENT IS5A-RELATED"/>
    <property type="match status" value="1"/>
</dbReference>
<dbReference type="PANTHER" id="PTHR35604:SF2">
    <property type="entry name" value="TRANSPOSASE INSH FOR INSERTION SEQUENCE ELEMENT IS5A-RELATED"/>
    <property type="match status" value="1"/>
</dbReference>
<comment type="caution">
    <text evidence="2">The sequence shown here is derived from an EMBL/GenBank/DDBJ whole genome shotgun (WGS) entry which is preliminary data.</text>
</comment>
<keyword evidence="3" id="KW-1185">Reference proteome</keyword>
<evidence type="ECO:0000259" key="1">
    <source>
        <dbReference type="Pfam" id="PF05598"/>
    </source>
</evidence>
<feature type="domain" description="Transposase InsH N-terminal" evidence="1">
    <location>
        <begin position="1"/>
        <end position="52"/>
    </location>
</feature>
<protein>
    <submittedName>
        <fullName evidence="2">Mobile element protein</fullName>
    </submittedName>
</protein>
<organism evidence="2 3">
    <name type="scientific">Candidatus Burkholderia pumila</name>
    <dbReference type="NCBI Taxonomy" id="1090375"/>
    <lineage>
        <taxon>Bacteria</taxon>
        <taxon>Pseudomonadati</taxon>
        <taxon>Pseudomonadota</taxon>
        <taxon>Betaproteobacteria</taxon>
        <taxon>Burkholderiales</taxon>
        <taxon>Burkholderiaceae</taxon>
        <taxon>Burkholderia</taxon>
    </lineage>
</organism>
<dbReference type="Proteomes" id="UP000242951">
    <property type="component" value="Unassembled WGS sequence"/>
</dbReference>
<evidence type="ECO:0000313" key="2">
    <source>
        <dbReference type="EMBL" id="KMQ79755.1"/>
    </source>
</evidence>